<dbReference type="GO" id="GO:0030973">
    <property type="term" value="F:molybdate ion binding"/>
    <property type="evidence" value="ECO:0007669"/>
    <property type="project" value="TreeGrafter"/>
</dbReference>
<dbReference type="FunFam" id="3.40.190.10:FF:000035">
    <property type="entry name" value="Molybdate ABC transporter substrate-binding protein"/>
    <property type="match status" value="1"/>
</dbReference>
<keyword evidence="3 5" id="KW-0479">Metal-binding</keyword>
<evidence type="ECO:0000256" key="5">
    <source>
        <dbReference type="PIRSR" id="PIRSR004846-1"/>
    </source>
</evidence>
<evidence type="ECO:0000256" key="1">
    <source>
        <dbReference type="ARBA" id="ARBA00009175"/>
    </source>
</evidence>
<dbReference type="CDD" id="cd13537">
    <property type="entry name" value="PBP2_YvgL_like"/>
    <property type="match status" value="1"/>
</dbReference>
<dbReference type="InterPro" id="IPR050682">
    <property type="entry name" value="ModA/WtpA"/>
</dbReference>
<evidence type="ECO:0000256" key="4">
    <source>
        <dbReference type="ARBA" id="ARBA00022729"/>
    </source>
</evidence>
<dbReference type="PANTHER" id="PTHR30632:SF0">
    <property type="entry name" value="SULFATE-BINDING PROTEIN"/>
    <property type="match status" value="1"/>
</dbReference>
<evidence type="ECO:0000313" key="7">
    <source>
        <dbReference type="Proteomes" id="UP000008544"/>
    </source>
</evidence>
<dbReference type="EMBL" id="CP000860">
    <property type="protein sequence ID" value="ACA58958.1"/>
    <property type="molecule type" value="Genomic_DNA"/>
</dbReference>
<dbReference type="NCBIfam" id="TIGR01256">
    <property type="entry name" value="modA"/>
    <property type="match status" value="1"/>
</dbReference>
<dbReference type="STRING" id="477974.Daud_0410"/>
<evidence type="ECO:0000313" key="6">
    <source>
        <dbReference type="EMBL" id="ACA58958.1"/>
    </source>
</evidence>
<dbReference type="eggNOG" id="COG0725">
    <property type="taxonomic scope" value="Bacteria"/>
</dbReference>
<dbReference type="Gene3D" id="3.40.190.10">
    <property type="entry name" value="Periplasmic binding protein-like II"/>
    <property type="match status" value="2"/>
</dbReference>
<reference evidence="6 7" key="2">
    <citation type="journal article" date="2008" name="Science">
        <title>Environmental genomics reveals a single-species ecosystem deep within Earth.</title>
        <authorList>
            <person name="Chivian D."/>
            <person name="Brodie E.L."/>
            <person name="Alm E.J."/>
            <person name="Culley D.E."/>
            <person name="Dehal P.S."/>
            <person name="Desantis T.Z."/>
            <person name="Gihring T.M."/>
            <person name="Lapidus A."/>
            <person name="Lin L.H."/>
            <person name="Lowry S.R."/>
            <person name="Moser D.P."/>
            <person name="Richardson P.M."/>
            <person name="Southam G."/>
            <person name="Wanger G."/>
            <person name="Pratt L.M."/>
            <person name="Andersen G.L."/>
            <person name="Hazen T.C."/>
            <person name="Brockman F.J."/>
            <person name="Arkin A.P."/>
            <person name="Onstott T.C."/>
        </authorList>
    </citation>
    <scope>NUCLEOTIDE SEQUENCE [LARGE SCALE GENOMIC DNA]</scope>
    <source>
        <strain evidence="6 7">MP104C</strain>
    </source>
</reference>
<keyword evidence="2 5" id="KW-0500">Molybdenum</keyword>
<feature type="binding site" evidence="5">
    <location>
        <position position="105"/>
    </location>
    <ligand>
        <name>molybdate</name>
        <dbReference type="ChEBI" id="CHEBI:36264"/>
    </ligand>
</feature>
<dbReference type="KEGG" id="dau:Daud_0410"/>
<dbReference type="AlphaFoldDB" id="B1I1Z5"/>
<feature type="binding site" evidence="5">
    <location>
        <position position="212"/>
    </location>
    <ligand>
        <name>molybdate</name>
        <dbReference type="ChEBI" id="CHEBI:36264"/>
    </ligand>
</feature>
<dbReference type="GO" id="GO:1901359">
    <property type="term" value="F:tungstate binding"/>
    <property type="evidence" value="ECO:0007669"/>
    <property type="project" value="UniProtKB-ARBA"/>
</dbReference>
<name>B1I1Z5_DESAP</name>
<dbReference type="SUPFAM" id="SSF53850">
    <property type="entry name" value="Periplasmic binding protein-like II"/>
    <property type="match status" value="1"/>
</dbReference>
<dbReference type="Pfam" id="PF13531">
    <property type="entry name" value="SBP_bac_11"/>
    <property type="match status" value="1"/>
</dbReference>
<dbReference type="InterPro" id="IPR041879">
    <property type="entry name" value="YvgL-like_PBP2"/>
</dbReference>
<keyword evidence="4" id="KW-0732">Signal</keyword>
<dbReference type="InterPro" id="IPR005950">
    <property type="entry name" value="ModA"/>
</dbReference>
<accession>B1I1Z5</accession>
<evidence type="ECO:0000256" key="2">
    <source>
        <dbReference type="ARBA" id="ARBA00022505"/>
    </source>
</evidence>
<sequence>MWSPTFQSWTRKPCRCLRWPCSNCMCLERRWGFVKKVVAFMATLLVLAGLLAGCGSPGKEPANEAEAVGLTVSAAISLKDAVEELAAIYTDENPAISITFNFASSGTLQKQIEEGAPVDLFISAGMNQMDALAEKGLIVKDSRRDILGNELVLIAGQESTLTGFSGLTDGSVARVCIANPETAPVGKYARETLTTFGLWDELQPRLVLAKDVRQVLTYVETGNVDAGLVYRSDAMAGQGIKIVAVASEDSHGPIVYPMAIIKTTKHRKETEAFAAFLASDEAAKIFTEHGFKPLGR</sequence>
<dbReference type="GO" id="GO:0015689">
    <property type="term" value="P:molybdate ion transport"/>
    <property type="evidence" value="ECO:0007669"/>
    <property type="project" value="InterPro"/>
</dbReference>
<organism evidence="6 7">
    <name type="scientific">Desulforudis audaxviator (strain MP104C)</name>
    <dbReference type="NCBI Taxonomy" id="477974"/>
    <lineage>
        <taxon>Bacteria</taxon>
        <taxon>Bacillati</taxon>
        <taxon>Bacillota</taxon>
        <taxon>Clostridia</taxon>
        <taxon>Thermoanaerobacterales</taxon>
        <taxon>Candidatus Desulforudaceae</taxon>
        <taxon>Candidatus Desulforudis</taxon>
    </lineage>
</organism>
<feature type="binding site" evidence="5">
    <location>
        <position position="230"/>
    </location>
    <ligand>
        <name>molybdate</name>
        <dbReference type="ChEBI" id="CHEBI:36264"/>
    </ligand>
</feature>
<dbReference type="HOGENOM" id="CLU_065520_3_1_9"/>
<feature type="binding site" evidence="5">
    <location>
        <position position="77"/>
    </location>
    <ligand>
        <name>molybdate</name>
        <dbReference type="ChEBI" id="CHEBI:36264"/>
    </ligand>
</feature>
<proteinExistence type="inferred from homology"/>
<dbReference type="PANTHER" id="PTHR30632">
    <property type="entry name" value="MOLYBDATE-BINDING PERIPLASMIC PROTEIN"/>
    <property type="match status" value="1"/>
</dbReference>
<dbReference type="Proteomes" id="UP000008544">
    <property type="component" value="Chromosome"/>
</dbReference>
<evidence type="ECO:0000256" key="3">
    <source>
        <dbReference type="ARBA" id="ARBA00022723"/>
    </source>
</evidence>
<reference evidence="7" key="1">
    <citation type="submission" date="2007-10" db="EMBL/GenBank/DDBJ databases">
        <title>Complete sequence of chromosome of Desulforudis audaxviator MP104C.</title>
        <authorList>
            <person name="Copeland A."/>
            <person name="Lucas S."/>
            <person name="Lapidus A."/>
            <person name="Barry K."/>
            <person name="Glavina del Rio T."/>
            <person name="Dalin E."/>
            <person name="Tice H."/>
            <person name="Bruce D."/>
            <person name="Pitluck S."/>
            <person name="Lowry S.R."/>
            <person name="Larimer F."/>
            <person name="Land M.L."/>
            <person name="Hauser L."/>
            <person name="Kyrpides N."/>
            <person name="Ivanova N.N."/>
            <person name="Richardson P."/>
        </authorList>
    </citation>
    <scope>NUCLEOTIDE SEQUENCE [LARGE SCALE GENOMIC DNA]</scope>
    <source>
        <strain evidence="7">MP104C</strain>
    </source>
</reference>
<dbReference type="PIRSF" id="PIRSF004846">
    <property type="entry name" value="ModA"/>
    <property type="match status" value="1"/>
</dbReference>
<dbReference type="GO" id="GO:0046872">
    <property type="term" value="F:metal ion binding"/>
    <property type="evidence" value="ECO:0007669"/>
    <property type="project" value="UniProtKB-KW"/>
</dbReference>
<keyword evidence="7" id="KW-1185">Reference proteome</keyword>
<gene>
    <name evidence="6" type="ordered locus">Daud_0410</name>
</gene>
<protein>
    <submittedName>
        <fullName evidence="6">Molybdenum ABC transporter, periplasmic molybdate-binding protein</fullName>
    </submittedName>
</protein>
<comment type="similarity">
    <text evidence="1">Belongs to the bacterial solute-binding protein ModA family.</text>
</comment>